<dbReference type="KEGG" id="scw:TU94_28165"/>
<dbReference type="RefSeq" id="WP_044385800.1">
    <property type="nucleotide sequence ID" value="NZ_CP010849.1"/>
</dbReference>
<feature type="region of interest" description="Disordered" evidence="1">
    <location>
        <begin position="1"/>
        <end position="23"/>
    </location>
</feature>
<evidence type="ECO:0000256" key="1">
    <source>
        <dbReference type="SAM" id="MobiDB-lite"/>
    </source>
</evidence>
<proteinExistence type="predicted"/>
<gene>
    <name evidence="2" type="ORF">TU94_28165</name>
</gene>
<reference evidence="2 3" key="1">
    <citation type="submission" date="2015-02" db="EMBL/GenBank/DDBJ databases">
        <title>Genome sequence of thermotolerant Streptomyces cyaneogriseus subsp. Noncyanogenus NMWT1, the producer of nematocidal antibiotics nemadectin.</title>
        <authorList>
            <person name="Wang H."/>
            <person name="Li C."/>
            <person name="Xiang W."/>
            <person name="Wang X."/>
        </authorList>
    </citation>
    <scope>NUCLEOTIDE SEQUENCE [LARGE SCALE GENOMIC DNA]</scope>
    <source>
        <strain evidence="2 3">NMWT 1</strain>
    </source>
</reference>
<feature type="compositionally biased region" description="Basic residues" evidence="1">
    <location>
        <begin position="11"/>
        <end position="23"/>
    </location>
</feature>
<sequence length="117" mass="12884">MTTVLEALPARPRKASAGRRRRHRHQLPYRLHQIAPGAVTILVTPIWHDATGPVERTYLARALDQHGRVVALPAGGSRRITALLQGAYPTAPWDQPQTWHAATNTLTTRCATGPSRT</sequence>
<dbReference type="Proteomes" id="UP000032234">
    <property type="component" value="Chromosome"/>
</dbReference>
<dbReference type="PATRIC" id="fig|477245.3.peg.5976"/>
<evidence type="ECO:0000313" key="2">
    <source>
        <dbReference type="EMBL" id="AJP04747.1"/>
    </source>
</evidence>
<dbReference type="EMBL" id="CP010849">
    <property type="protein sequence ID" value="AJP04747.1"/>
    <property type="molecule type" value="Genomic_DNA"/>
</dbReference>
<name>A0A0C5FXE9_9ACTN</name>
<accession>A0A0C5FXE9</accession>
<dbReference type="STRING" id="477245.TU94_28165"/>
<evidence type="ECO:0000313" key="3">
    <source>
        <dbReference type="Proteomes" id="UP000032234"/>
    </source>
</evidence>
<keyword evidence="3" id="KW-1185">Reference proteome</keyword>
<dbReference type="OrthoDB" id="4268368at2"/>
<organism evidence="2 3">
    <name type="scientific">Streptomyces cyaneogriseus subsp. noncyanogenus</name>
    <dbReference type="NCBI Taxonomy" id="477245"/>
    <lineage>
        <taxon>Bacteria</taxon>
        <taxon>Bacillati</taxon>
        <taxon>Actinomycetota</taxon>
        <taxon>Actinomycetes</taxon>
        <taxon>Kitasatosporales</taxon>
        <taxon>Streptomycetaceae</taxon>
        <taxon>Streptomyces</taxon>
    </lineage>
</organism>
<dbReference type="HOGENOM" id="CLU_2083473_0_0_11"/>
<dbReference type="AlphaFoldDB" id="A0A0C5FXE9"/>
<protein>
    <submittedName>
        <fullName evidence="2">Uncharacterized protein</fullName>
    </submittedName>
</protein>